<comment type="caution">
    <text evidence="1">The sequence shown here is derived from an EMBL/GenBank/DDBJ whole genome shotgun (WGS) entry which is preliminary data.</text>
</comment>
<dbReference type="EMBL" id="DVNC01000031">
    <property type="protein sequence ID" value="HIU53415.1"/>
    <property type="molecule type" value="Genomic_DNA"/>
</dbReference>
<dbReference type="AlphaFoldDB" id="A0A9D1M4D6"/>
<evidence type="ECO:0000313" key="1">
    <source>
        <dbReference type="EMBL" id="HIU53415.1"/>
    </source>
</evidence>
<reference evidence="1" key="1">
    <citation type="submission" date="2020-10" db="EMBL/GenBank/DDBJ databases">
        <authorList>
            <person name="Gilroy R."/>
        </authorList>
    </citation>
    <scope>NUCLEOTIDE SEQUENCE</scope>
    <source>
        <strain evidence="1">ChiW3-316</strain>
    </source>
</reference>
<accession>A0A9D1M4D6</accession>
<organism evidence="1 2">
    <name type="scientific">Candidatus Scatocola faecipullorum</name>
    <dbReference type="NCBI Taxonomy" id="2840917"/>
    <lineage>
        <taxon>Bacteria</taxon>
        <taxon>Pseudomonadati</taxon>
        <taxon>Pseudomonadota</taxon>
        <taxon>Alphaproteobacteria</taxon>
        <taxon>Rhodospirillales</taxon>
        <taxon>Rhodospirillaceae</taxon>
        <taxon>Rhodospirillaceae incertae sedis</taxon>
        <taxon>Candidatus Scatocola</taxon>
    </lineage>
</organism>
<proteinExistence type="predicted"/>
<reference evidence="1" key="2">
    <citation type="journal article" date="2021" name="PeerJ">
        <title>Extensive microbial diversity within the chicken gut microbiome revealed by metagenomics and culture.</title>
        <authorList>
            <person name="Gilroy R."/>
            <person name="Ravi A."/>
            <person name="Getino M."/>
            <person name="Pursley I."/>
            <person name="Horton D.L."/>
            <person name="Alikhan N.F."/>
            <person name="Baker D."/>
            <person name="Gharbi K."/>
            <person name="Hall N."/>
            <person name="Watson M."/>
            <person name="Adriaenssens E.M."/>
            <person name="Foster-Nyarko E."/>
            <person name="Jarju S."/>
            <person name="Secka A."/>
            <person name="Antonio M."/>
            <person name="Oren A."/>
            <person name="Chaudhuri R.R."/>
            <person name="La Ragione R."/>
            <person name="Hildebrand F."/>
            <person name="Pallen M.J."/>
        </authorList>
    </citation>
    <scope>NUCLEOTIDE SEQUENCE</scope>
    <source>
        <strain evidence="1">ChiW3-316</strain>
    </source>
</reference>
<sequence>MKNFIILLLLLGGAVTLNSCQKEEDNWAEELLLDNHGRTTVKKVYKNVTFVSDTFIPFKCCVFTFADGAHKYAQNLRIDGAVGNGYPVEGYQTYKACPDEIYQITMGTPSSRIAPENNQVLSTRGLILSGYKEGRIVEDFTMRCRFTTFLILGFPLITQFDTQFLELENGNLIYIKDYRSQGETFHAGDYIRYKTYTLNPNEAVVIEKTEP</sequence>
<evidence type="ECO:0000313" key="2">
    <source>
        <dbReference type="Proteomes" id="UP000824107"/>
    </source>
</evidence>
<protein>
    <submittedName>
        <fullName evidence="1">Uncharacterized protein</fullName>
    </submittedName>
</protein>
<name>A0A9D1M4D6_9PROT</name>
<gene>
    <name evidence="1" type="ORF">IAD20_04985</name>
</gene>
<dbReference type="Proteomes" id="UP000824107">
    <property type="component" value="Unassembled WGS sequence"/>
</dbReference>